<reference evidence="3 4" key="1">
    <citation type="submission" date="2024-10" db="EMBL/GenBank/DDBJ databases">
        <authorList>
            <person name="Sang B.-I."/>
            <person name="Prabhaharan D."/>
        </authorList>
    </citation>
    <scope>NUCLEOTIDE SEQUENCE [LARGE SCALE GENOMIC DNA]</scope>
    <source>
        <strain evidence="3 4">MH</strain>
    </source>
</reference>
<sequence length="117" mass="12597">MKTLKIYDQKLHDHHPTALMPAKKAKAVRLGITILLAFGIGVYAGTGIGNGGGQVATVAADDADVHIVADGETLWDIARGIADVRGQDIRETIYELQINNDIGDNDNLQPGQRIIIR</sequence>
<feature type="domain" description="LysM" evidence="2">
    <location>
        <begin position="64"/>
        <end position="116"/>
    </location>
</feature>
<dbReference type="EMBL" id="JBIEKR010000008">
    <property type="protein sequence ID" value="MFG6273486.1"/>
    <property type="molecule type" value="Genomic_DNA"/>
</dbReference>
<evidence type="ECO:0000313" key="4">
    <source>
        <dbReference type="Proteomes" id="UP001605989"/>
    </source>
</evidence>
<keyword evidence="1" id="KW-1133">Transmembrane helix</keyword>
<dbReference type="Proteomes" id="UP001605989">
    <property type="component" value="Unassembled WGS sequence"/>
</dbReference>
<feature type="transmembrane region" description="Helical" evidence="1">
    <location>
        <begin position="27"/>
        <end position="45"/>
    </location>
</feature>
<evidence type="ECO:0000259" key="2">
    <source>
        <dbReference type="PROSITE" id="PS51782"/>
    </source>
</evidence>
<protein>
    <submittedName>
        <fullName evidence="3">LysM peptidoglycan-binding domain-containing protein</fullName>
    </submittedName>
</protein>
<organism evidence="3 4">
    <name type="scientific">Megasphaera hexanoica</name>
    <dbReference type="NCBI Taxonomy" id="1675036"/>
    <lineage>
        <taxon>Bacteria</taxon>
        <taxon>Bacillati</taxon>
        <taxon>Bacillota</taxon>
        <taxon>Negativicutes</taxon>
        <taxon>Veillonellales</taxon>
        <taxon>Veillonellaceae</taxon>
        <taxon>Megasphaera</taxon>
    </lineage>
</organism>
<dbReference type="InterPro" id="IPR036779">
    <property type="entry name" value="LysM_dom_sf"/>
</dbReference>
<gene>
    <name evidence="3" type="ORF">ACGTZG_09825</name>
</gene>
<proteinExistence type="predicted"/>
<dbReference type="Gene3D" id="3.10.350.10">
    <property type="entry name" value="LysM domain"/>
    <property type="match status" value="1"/>
</dbReference>
<dbReference type="CDD" id="cd00118">
    <property type="entry name" value="LysM"/>
    <property type="match status" value="1"/>
</dbReference>
<dbReference type="PROSITE" id="PS51782">
    <property type="entry name" value="LYSM"/>
    <property type="match status" value="1"/>
</dbReference>
<evidence type="ECO:0000313" key="3">
    <source>
        <dbReference type="EMBL" id="MFG6273486.1"/>
    </source>
</evidence>
<dbReference type="Pfam" id="PF01476">
    <property type="entry name" value="LysM"/>
    <property type="match status" value="1"/>
</dbReference>
<keyword evidence="1" id="KW-0472">Membrane</keyword>
<keyword evidence="1" id="KW-0812">Transmembrane</keyword>
<dbReference type="InterPro" id="IPR018392">
    <property type="entry name" value="LysM"/>
</dbReference>
<comment type="caution">
    <text evidence="3">The sequence shown here is derived from an EMBL/GenBank/DDBJ whole genome shotgun (WGS) entry which is preliminary data.</text>
</comment>
<accession>A0ABW7DQ32</accession>
<name>A0ABW7DQ32_9FIRM</name>
<keyword evidence="4" id="KW-1185">Reference proteome</keyword>
<dbReference type="RefSeq" id="WP_257536596.1">
    <property type="nucleotide sequence ID" value="NZ_CP011940.1"/>
</dbReference>
<evidence type="ECO:0000256" key="1">
    <source>
        <dbReference type="SAM" id="Phobius"/>
    </source>
</evidence>
<dbReference type="SUPFAM" id="SSF54106">
    <property type="entry name" value="LysM domain"/>
    <property type="match status" value="1"/>
</dbReference>